<proteinExistence type="predicted"/>
<evidence type="ECO:0000313" key="1">
    <source>
        <dbReference type="EMBL" id="MFG3816074.1"/>
    </source>
</evidence>
<accession>A0ABW7C4A7</accession>
<dbReference type="EMBL" id="JAZAQF010000001">
    <property type="protein sequence ID" value="MFG3816074.1"/>
    <property type="molecule type" value="Genomic_DNA"/>
</dbReference>
<protein>
    <submittedName>
        <fullName evidence="1">Uncharacterized protein</fullName>
    </submittedName>
</protein>
<comment type="caution">
    <text evidence="1">The sequence shown here is derived from an EMBL/GenBank/DDBJ whole genome shotgun (WGS) entry which is preliminary data.</text>
</comment>
<reference evidence="2" key="1">
    <citation type="journal article" date="2024" name="Algal Res.">
        <title>Biochemical, toxicological and genomic investigation of a high-biomass producing Limnothrix strain isolated from Italian shallow drinking water reservoir.</title>
        <authorList>
            <person name="Simonazzi M."/>
            <person name="Shishido T.K."/>
            <person name="Delbaje E."/>
            <person name="Wahlsten M."/>
            <person name="Fewer D.P."/>
            <person name="Sivonen K."/>
            <person name="Pezzolesi L."/>
            <person name="Pistocchi R."/>
        </authorList>
    </citation>
    <scope>NUCLEOTIDE SEQUENCE [LARGE SCALE GENOMIC DNA]</scope>
    <source>
        <strain evidence="2">LRLZ20PSL1</strain>
    </source>
</reference>
<evidence type="ECO:0000313" key="2">
    <source>
        <dbReference type="Proteomes" id="UP001604335"/>
    </source>
</evidence>
<sequence>MGKYIHWTLGLITILVGVVRVTTVGWEVQPALAGGSSSLAEWQSLIEQSEKLREEVAIALRGVSRAPEEVFCVGARIGYPIESLSGFRITPVTCRFGNWMLELDADNLAVQTDGTVLPVEQLLDRPVAERARFTMLRFRLQRWRWYPVAPELGQGVSEKAKN</sequence>
<gene>
    <name evidence="1" type="ORF">VPK24_00370</name>
</gene>
<dbReference type="RefSeq" id="WP_393009709.1">
    <property type="nucleotide sequence ID" value="NZ_JAZAQF010000001.1"/>
</dbReference>
<organism evidence="1 2">
    <name type="scientific">Limnothrix redekei LRLZ20PSL1</name>
    <dbReference type="NCBI Taxonomy" id="3112953"/>
    <lineage>
        <taxon>Bacteria</taxon>
        <taxon>Bacillati</taxon>
        <taxon>Cyanobacteriota</taxon>
        <taxon>Cyanophyceae</taxon>
        <taxon>Pseudanabaenales</taxon>
        <taxon>Pseudanabaenaceae</taxon>
        <taxon>Limnothrix</taxon>
    </lineage>
</organism>
<name>A0ABW7C4A7_9CYAN</name>
<dbReference type="Proteomes" id="UP001604335">
    <property type="component" value="Unassembled WGS sequence"/>
</dbReference>
<keyword evidence="2" id="KW-1185">Reference proteome</keyword>